<evidence type="ECO:0008006" key="4">
    <source>
        <dbReference type="Google" id="ProtNLM"/>
    </source>
</evidence>
<evidence type="ECO:0000313" key="2">
    <source>
        <dbReference type="EMBL" id="GMS94059.1"/>
    </source>
</evidence>
<sequence length="128" mass="14184">ACPRRFRLTSTSNFLFLSLCSVATAGILSNSLLLYTTIATKSLRSSCNILIGLCVFFDMCHNCGALIHFPQAVFKFYIDSSLCSAIQVRLCAIAVYCSYTPYLMHEYFVAQPIIFTVTSVFHGEAAKL</sequence>
<protein>
    <recommendedName>
        <fullName evidence="4">G protein-coupled receptor</fullName>
    </recommendedName>
</protein>
<evidence type="ECO:0000313" key="3">
    <source>
        <dbReference type="Proteomes" id="UP001432027"/>
    </source>
</evidence>
<keyword evidence="3" id="KW-1185">Reference proteome</keyword>
<gene>
    <name evidence="2" type="ORF">PENTCL1PPCAC_16234</name>
</gene>
<reference evidence="2" key="1">
    <citation type="submission" date="2023-10" db="EMBL/GenBank/DDBJ databases">
        <title>Genome assembly of Pristionchus species.</title>
        <authorList>
            <person name="Yoshida K."/>
            <person name="Sommer R.J."/>
        </authorList>
    </citation>
    <scope>NUCLEOTIDE SEQUENCE</scope>
    <source>
        <strain evidence="2">RS0144</strain>
    </source>
</reference>
<accession>A0AAV5TIK0</accession>
<keyword evidence="1" id="KW-0812">Transmembrane</keyword>
<name>A0AAV5TIK0_9BILA</name>
<feature type="transmembrane region" description="Helical" evidence="1">
    <location>
        <begin position="14"/>
        <end position="35"/>
    </location>
</feature>
<dbReference type="Proteomes" id="UP001432027">
    <property type="component" value="Unassembled WGS sequence"/>
</dbReference>
<dbReference type="EMBL" id="BTSX01000004">
    <property type="protein sequence ID" value="GMS94059.1"/>
    <property type="molecule type" value="Genomic_DNA"/>
</dbReference>
<keyword evidence="1" id="KW-1133">Transmembrane helix</keyword>
<feature type="non-terminal residue" evidence="2">
    <location>
        <position position="1"/>
    </location>
</feature>
<keyword evidence="1" id="KW-0472">Membrane</keyword>
<dbReference type="InterPro" id="IPR047130">
    <property type="entry name" value="7TM_GPCR_Srsx_nematod"/>
</dbReference>
<evidence type="ECO:0000256" key="1">
    <source>
        <dbReference type="SAM" id="Phobius"/>
    </source>
</evidence>
<organism evidence="2 3">
    <name type="scientific">Pristionchus entomophagus</name>
    <dbReference type="NCBI Taxonomy" id="358040"/>
    <lineage>
        <taxon>Eukaryota</taxon>
        <taxon>Metazoa</taxon>
        <taxon>Ecdysozoa</taxon>
        <taxon>Nematoda</taxon>
        <taxon>Chromadorea</taxon>
        <taxon>Rhabditida</taxon>
        <taxon>Rhabditina</taxon>
        <taxon>Diplogasteromorpha</taxon>
        <taxon>Diplogasteroidea</taxon>
        <taxon>Neodiplogasteridae</taxon>
        <taxon>Pristionchus</taxon>
    </lineage>
</organism>
<dbReference type="AlphaFoldDB" id="A0AAV5TIK0"/>
<dbReference type="Pfam" id="PF10320">
    <property type="entry name" value="7TM_GPCR_Srsx"/>
    <property type="match status" value="1"/>
</dbReference>
<dbReference type="PANTHER" id="PTHR23360:SF5">
    <property type="entry name" value="G-PROTEIN COUPLED RECEPTORS FAMILY 1 PROFILE DOMAIN-CONTAINING PROTEIN"/>
    <property type="match status" value="1"/>
</dbReference>
<dbReference type="InterPro" id="IPR019424">
    <property type="entry name" value="7TM_GPCR_Srsx"/>
</dbReference>
<dbReference type="PANTHER" id="PTHR23360">
    <property type="entry name" value="G-PROTEIN COUPLED RECEPTORS FAMILY 1 PROFILE DOMAIN-CONTAINING PROTEIN-RELATED"/>
    <property type="match status" value="1"/>
</dbReference>
<comment type="caution">
    <text evidence="2">The sequence shown here is derived from an EMBL/GenBank/DDBJ whole genome shotgun (WGS) entry which is preliminary data.</text>
</comment>
<proteinExistence type="predicted"/>